<protein>
    <submittedName>
        <fullName evidence="1">Uncharacterized protein</fullName>
    </submittedName>
</protein>
<name>A0A383C6W7_9ZZZZ</name>
<dbReference type="AlphaFoldDB" id="A0A383C6W7"/>
<feature type="non-terminal residue" evidence="1">
    <location>
        <position position="39"/>
    </location>
</feature>
<sequence>MKTRKTFIPLVILLVTFVFTDVANNFVYASSDYDRALEQ</sequence>
<reference evidence="1" key="1">
    <citation type="submission" date="2018-05" db="EMBL/GenBank/DDBJ databases">
        <authorList>
            <person name="Lanie J.A."/>
            <person name="Ng W.-L."/>
            <person name="Kazmierczak K.M."/>
            <person name="Andrzejewski T.M."/>
            <person name="Davidsen T.M."/>
            <person name="Wayne K.J."/>
            <person name="Tettelin H."/>
            <person name="Glass J.I."/>
            <person name="Rusch D."/>
            <person name="Podicherti R."/>
            <person name="Tsui H.-C.T."/>
            <person name="Winkler M.E."/>
        </authorList>
    </citation>
    <scope>NUCLEOTIDE SEQUENCE</scope>
</reference>
<evidence type="ECO:0000313" key="1">
    <source>
        <dbReference type="EMBL" id="SVE27365.1"/>
    </source>
</evidence>
<dbReference type="EMBL" id="UINC01205956">
    <property type="protein sequence ID" value="SVE27365.1"/>
    <property type="molecule type" value="Genomic_DNA"/>
</dbReference>
<gene>
    <name evidence="1" type="ORF">METZ01_LOCUS480219</name>
</gene>
<proteinExistence type="predicted"/>
<organism evidence="1">
    <name type="scientific">marine metagenome</name>
    <dbReference type="NCBI Taxonomy" id="408172"/>
    <lineage>
        <taxon>unclassified sequences</taxon>
        <taxon>metagenomes</taxon>
        <taxon>ecological metagenomes</taxon>
    </lineage>
</organism>
<accession>A0A383C6W7</accession>